<dbReference type="GO" id="GO:0005524">
    <property type="term" value="F:ATP binding"/>
    <property type="evidence" value="ECO:0007669"/>
    <property type="project" value="UniProtKB-UniRule"/>
</dbReference>
<name>A0A6M1LHL9_9PROT</name>
<feature type="site" description="Important for activity" evidence="8">
    <location>
        <position position="6"/>
    </location>
</feature>
<evidence type="ECO:0000256" key="2">
    <source>
        <dbReference type="ARBA" id="ARBA00022629"/>
    </source>
</evidence>
<comment type="function">
    <text evidence="8">Catalyzes the phosphorylation of D-xylulose to D-xylulose 5-phosphate.</text>
</comment>
<evidence type="ECO:0000313" key="14">
    <source>
        <dbReference type="Proteomes" id="UP000475385"/>
    </source>
</evidence>
<feature type="active site" description="Proton acceptor" evidence="8">
    <location>
        <position position="234"/>
    </location>
</feature>
<dbReference type="Gene3D" id="3.30.420.40">
    <property type="match status" value="2"/>
</dbReference>
<organism evidence="13 14">
    <name type="scientific">Falsiroseomonas algicola</name>
    <dbReference type="NCBI Taxonomy" id="2716930"/>
    <lineage>
        <taxon>Bacteria</taxon>
        <taxon>Pseudomonadati</taxon>
        <taxon>Pseudomonadota</taxon>
        <taxon>Alphaproteobacteria</taxon>
        <taxon>Acetobacterales</taxon>
        <taxon>Roseomonadaceae</taxon>
        <taxon>Falsiroseomonas</taxon>
    </lineage>
</organism>
<evidence type="ECO:0000259" key="12">
    <source>
        <dbReference type="Pfam" id="PF02782"/>
    </source>
</evidence>
<evidence type="ECO:0000256" key="7">
    <source>
        <dbReference type="ARBA" id="ARBA00023277"/>
    </source>
</evidence>
<comment type="similarity">
    <text evidence="1 8 9">Belongs to the FGGY kinase family.</text>
</comment>
<dbReference type="SUPFAM" id="SSF53067">
    <property type="entry name" value="Actin-like ATPase domain"/>
    <property type="match status" value="2"/>
</dbReference>
<accession>A0A6M1LHL9</accession>
<dbReference type="CDD" id="cd07808">
    <property type="entry name" value="ASKHA_NBD_FGGY_EcXK-like"/>
    <property type="match status" value="1"/>
</dbReference>
<dbReference type="InterPro" id="IPR043129">
    <property type="entry name" value="ATPase_NBD"/>
</dbReference>
<dbReference type="HAMAP" id="MF_02220">
    <property type="entry name" value="XylB"/>
    <property type="match status" value="1"/>
</dbReference>
<dbReference type="Pfam" id="PF00370">
    <property type="entry name" value="FGGY_N"/>
    <property type="match status" value="1"/>
</dbReference>
<feature type="binding site" evidence="8">
    <location>
        <begin position="77"/>
        <end position="78"/>
    </location>
    <ligand>
        <name>substrate</name>
    </ligand>
</feature>
<dbReference type="NCBIfam" id="TIGR01312">
    <property type="entry name" value="XylB"/>
    <property type="match status" value="1"/>
</dbReference>
<evidence type="ECO:0000256" key="8">
    <source>
        <dbReference type="HAMAP-Rule" id="MF_02220"/>
    </source>
</evidence>
<keyword evidence="6 8" id="KW-0067">ATP-binding</keyword>
<evidence type="ECO:0000256" key="3">
    <source>
        <dbReference type="ARBA" id="ARBA00022679"/>
    </source>
</evidence>
<dbReference type="AlphaFoldDB" id="A0A6M1LHL9"/>
<dbReference type="EMBL" id="JAAIKB010000002">
    <property type="protein sequence ID" value="NGM19751.1"/>
    <property type="molecule type" value="Genomic_DNA"/>
</dbReference>
<dbReference type="PIRSF" id="PIRSF000538">
    <property type="entry name" value="GlpK"/>
    <property type="match status" value="1"/>
</dbReference>
<keyword evidence="14" id="KW-1185">Reference proteome</keyword>
<keyword evidence="2 8" id="KW-0859">Xylose metabolism</keyword>
<proteinExistence type="inferred from homology"/>
<dbReference type="PROSITE" id="PS00445">
    <property type="entry name" value="FGGY_KINASES_2"/>
    <property type="match status" value="1"/>
</dbReference>
<sequence>MHLGLDLGTSGVKAVLTGAAGEVLAQATAPLGLSNPHPLWSEQDPGDWWDATIAAITALGRQHDLSGLRCIGIAGQMHGAVLLDAGDQMLRPAILWNDGRSHAECRALEAAEPRSRAITGNLAMPGFTAPKLLWVRHHEPDIFARTRRVLLPKDWLRLRLTGEAVSEMSDAAGTLWLDVAARRWSPAMLAATGLDLSHMPRLVEGTEVTGRLRADVAAQLGLPAGIPVAGGAGDNAGGAAGIGCVAPGDAFVSLGTSGVVFVSDKGFLPDPERAVHAFCHCLPDTWHRMSVILSAAASLAWLARATATPEAALLAEMEGEGLRAEGRLVFLPYLSGERTPHNDAAATGTFFGLHGSTSRADLTRAVLEGVAFALADGVEALEAAGPRIPSLTAIGGGARSAAWLRILAATLGRPILATAGAEVGPALGAARLARIACGDATVAEACVKPPVAACHEPDPALAASLLSRREAHRRLYPALRDVFADTARMEQPT</sequence>
<evidence type="ECO:0000256" key="4">
    <source>
        <dbReference type="ARBA" id="ARBA00022741"/>
    </source>
</evidence>
<keyword evidence="5 8" id="KW-0418">Kinase</keyword>
<dbReference type="GO" id="GO:0005998">
    <property type="term" value="P:xylulose catabolic process"/>
    <property type="evidence" value="ECO:0007669"/>
    <property type="project" value="UniProtKB-UniRule"/>
</dbReference>
<evidence type="ECO:0000256" key="5">
    <source>
        <dbReference type="ARBA" id="ARBA00022777"/>
    </source>
</evidence>
<evidence type="ECO:0000313" key="13">
    <source>
        <dbReference type="EMBL" id="NGM19751.1"/>
    </source>
</evidence>
<comment type="catalytic activity">
    <reaction evidence="8 10">
        <text>D-xylulose + ATP = D-xylulose 5-phosphate + ADP + H(+)</text>
        <dbReference type="Rhea" id="RHEA:10964"/>
        <dbReference type="ChEBI" id="CHEBI:15378"/>
        <dbReference type="ChEBI" id="CHEBI:17140"/>
        <dbReference type="ChEBI" id="CHEBI:30616"/>
        <dbReference type="ChEBI" id="CHEBI:57737"/>
        <dbReference type="ChEBI" id="CHEBI:456216"/>
        <dbReference type="EC" id="2.7.1.17"/>
    </reaction>
</comment>
<dbReference type="InterPro" id="IPR018485">
    <property type="entry name" value="FGGY_C"/>
</dbReference>
<evidence type="ECO:0000259" key="11">
    <source>
        <dbReference type="Pfam" id="PF00370"/>
    </source>
</evidence>
<dbReference type="PANTHER" id="PTHR43095">
    <property type="entry name" value="SUGAR KINASE"/>
    <property type="match status" value="1"/>
</dbReference>
<dbReference type="GO" id="GO:0004856">
    <property type="term" value="F:D-xylulokinase activity"/>
    <property type="evidence" value="ECO:0007669"/>
    <property type="project" value="UniProtKB-UniRule"/>
</dbReference>
<evidence type="ECO:0000256" key="1">
    <source>
        <dbReference type="ARBA" id="ARBA00009156"/>
    </source>
</evidence>
<dbReference type="InterPro" id="IPR018484">
    <property type="entry name" value="FGGY_N"/>
</dbReference>
<dbReference type="EC" id="2.7.1.17" evidence="8 10"/>
<gene>
    <name evidence="8 10 13" type="primary">xylB</name>
    <name evidence="13" type="ORF">G3576_06970</name>
</gene>
<dbReference type="GO" id="GO:0042732">
    <property type="term" value="P:D-xylose metabolic process"/>
    <property type="evidence" value="ECO:0007669"/>
    <property type="project" value="UniProtKB-KW"/>
</dbReference>
<evidence type="ECO:0000256" key="9">
    <source>
        <dbReference type="RuleBase" id="RU003733"/>
    </source>
</evidence>
<keyword evidence="4 8" id="KW-0547">Nucleotide-binding</keyword>
<dbReference type="InterPro" id="IPR018483">
    <property type="entry name" value="Carb_kinase_FGGY_CS"/>
</dbReference>
<keyword evidence="3 8" id="KW-0808">Transferase</keyword>
<evidence type="ECO:0000256" key="10">
    <source>
        <dbReference type="RuleBase" id="RU364073"/>
    </source>
</evidence>
<evidence type="ECO:0000256" key="6">
    <source>
        <dbReference type="ARBA" id="ARBA00022840"/>
    </source>
</evidence>
<comment type="caution">
    <text evidence="13">The sequence shown here is derived from an EMBL/GenBank/DDBJ whole genome shotgun (WGS) entry which is preliminary data.</text>
</comment>
<keyword evidence="7 8" id="KW-0119">Carbohydrate metabolism</keyword>
<dbReference type="InterPro" id="IPR006000">
    <property type="entry name" value="Xylulokinase"/>
</dbReference>
<dbReference type="RefSeq" id="WP_164693630.1">
    <property type="nucleotide sequence ID" value="NZ_JAAIKB010000002.1"/>
</dbReference>
<dbReference type="PANTHER" id="PTHR43095:SF6">
    <property type="entry name" value="XYLULOSE KINASE"/>
    <property type="match status" value="1"/>
</dbReference>
<dbReference type="InterPro" id="IPR050406">
    <property type="entry name" value="FGGY_Carb_Kinase"/>
</dbReference>
<feature type="domain" description="Carbohydrate kinase FGGY N-terminal" evidence="11">
    <location>
        <begin position="1"/>
        <end position="240"/>
    </location>
</feature>
<protein>
    <recommendedName>
        <fullName evidence="8 10">Xylulose kinase</fullName>
        <shortName evidence="8 10">Xylulokinase</shortName>
        <ecNumber evidence="8 10">2.7.1.17</ecNumber>
    </recommendedName>
</protein>
<reference evidence="13 14" key="1">
    <citation type="submission" date="2020-03" db="EMBL/GenBank/DDBJ databases">
        <title>Roseomonas stagni sp. nov., isolated from pond water in Japan.</title>
        <authorList>
            <person name="Furuhata K."/>
            <person name="Miyamoto H."/>
            <person name="Goto K."/>
        </authorList>
    </citation>
    <scope>NUCLEOTIDE SEQUENCE [LARGE SCALE GENOMIC DNA]</scope>
    <source>
        <strain evidence="13 14">PeD5</strain>
    </source>
</reference>
<feature type="domain" description="Carbohydrate kinase FGGY C-terminal" evidence="12">
    <location>
        <begin position="251"/>
        <end position="436"/>
    </location>
</feature>
<dbReference type="Proteomes" id="UP000475385">
    <property type="component" value="Unassembled WGS sequence"/>
</dbReference>
<dbReference type="InterPro" id="IPR000577">
    <property type="entry name" value="Carb_kinase_FGGY"/>
</dbReference>
<dbReference type="Pfam" id="PF02782">
    <property type="entry name" value="FGGY_C"/>
    <property type="match status" value="1"/>
</dbReference>